<evidence type="ECO:0000313" key="2">
    <source>
        <dbReference type="Proteomes" id="UP000553766"/>
    </source>
</evidence>
<accession>A0A840WFS3</accession>
<comment type="caution">
    <text evidence="1">The sequence shown here is derived from an EMBL/GenBank/DDBJ whole genome shotgun (WGS) entry which is preliminary data.</text>
</comment>
<name>A0A840WFS3_9RHOB</name>
<organism evidence="1 2">
    <name type="scientific">Rubricella aquisinus</name>
    <dbReference type="NCBI Taxonomy" id="2028108"/>
    <lineage>
        <taxon>Bacteria</taxon>
        <taxon>Pseudomonadati</taxon>
        <taxon>Pseudomonadota</taxon>
        <taxon>Alphaproteobacteria</taxon>
        <taxon>Rhodobacterales</taxon>
        <taxon>Paracoccaceae</taxon>
        <taxon>Rubricella</taxon>
    </lineage>
</organism>
<protein>
    <submittedName>
        <fullName evidence="1">Uncharacterized protein</fullName>
    </submittedName>
</protein>
<dbReference type="EMBL" id="JACIJS010000001">
    <property type="protein sequence ID" value="MBB5514008.1"/>
    <property type="molecule type" value="Genomic_DNA"/>
</dbReference>
<proteinExistence type="predicted"/>
<evidence type="ECO:0000313" key="1">
    <source>
        <dbReference type="EMBL" id="MBB5514008.1"/>
    </source>
</evidence>
<keyword evidence="2" id="KW-1185">Reference proteome</keyword>
<sequence>MGEAKADFRLNPLKNRDFMLCPFRCETECRTADVASSCDQDAVVCRPCHCRAMKCAVAGQSGRISGKENGPGAVTPGPIRFTLWAMDYS</sequence>
<dbReference type="Proteomes" id="UP000553766">
    <property type="component" value="Unassembled WGS sequence"/>
</dbReference>
<dbReference type="AlphaFoldDB" id="A0A840WFS3"/>
<reference evidence="1 2" key="1">
    <citation type="submission" date="2020-08" db="EMBL/GenBank/DDBJ databases">
        <title>Genomic Encyclopedia of Type Strains, Phase IV (KMG-IV): sequencing the most valuable type-strain genomes for metagenomic binning, comparative biology and taxonomic classification.</title>
        <authorList>
            <person name="Goeker M."/>
        </authorList>
    </citation>
    <scope>NUCLEOTIDE SEQUENCE [LARGE SCALE GENOMIC DNA]</scope>
    <source>
        <strain evidence="1 2">DSM 103377</strain>
    </source>
</reference>
<gene>
    <name evidence="1" type="ORF">FHS89_000006</name>
</gene>